<protein>
    <submittedName>
        <fullName evidence="1">Uncharacterized protein</fullName>
    </submittedName>
</protein>
<evidence type="ECO:0000313" key="1">
    <source>
        <dbReference type="EMBL" id="MFD1986813.1"/>
    </source>
</evidence>
<gene>
    <name evidence="1" type="ORF">ACFSOZ_30740</name>
</gene>
<comment type="caution">
    <text evidence="1">The sequence shown here is derived from an EMBL/GenBank/DDBJ whole genome shotgun (WGS) entry which is preliminary data.</text>
</comment>
<dbReference type="Proteomes" id="UP001597405">
    <property type="component" value="Unassembled WGS sequence"/>
</dbReference>
<keyword evidence="2" id="KW-1185">Reference proteome</keyword>
<dbReference type="RefSeq" id="WP_379104307.1">
    <property type="nucleotide sequence ID" value="NZ_JBHUGZ010000023.1"/>
</dbReference>
<accession>A0ABW4UH24</accession>
<name>A0ABW4UH24_9HYPH</name>
<reference evidence="2" key="1">
    <citation type="journal article" date="2019" name="Int. J. Syst. Evol. Microbiol.">
        <title>The Global Catalogue of Microorganisms (GCM) 10K type strain sequencing project: providing services to taxonomists for standard genome sequencing and annotation.</title>
        <authorList>
            <consortium name="The Broad Institute Genomics Platform"/>
            <consortium name="The Broad Institute Genome Sequencing Center for Infectious Disease"/>
            <person name="Wu L."/>
            <person name="Ma J."/>
        </authorList>
    </citation>
    <scope>NUCLEOTIDE SEQUENCE [LARGE SCALE GENOMIC DNA]</scope>
    <source>
        <strain evidence="2">CGMCC 1.16225</strain>
    </source>
</reference>
<proteinExistence type="predicted"/>
<evidence type="ECO:0000313" key="2">
    <source>
        <dbReference type="Proteomes" id="UP001597405"/>
    </source>
</evidence>
<sequence>MHNNGVVDSDQLAMLKTILDEHCQSSGIEADSLDREGIASRLLALFMSGVTGIEDLKQALSDHRFSA</sequence>
<dbReference type="EMBL" id="JBHUGZ010000023">
    <property type="protein sequence ID" value="MFD1986813.1"/>
    <property type="molecule type" value="Genomic_DNA"/>
</dbReference>
<organism evidence="1 2">
    <name type="scientific">Mesorhizobium newzealandense</name>
    <dbReference type="NCBI Taxonomy" id="1300302"/>
    <lineage>
        <taxon>Bacteria</taxon>
        <taxon>Pseudomonadati</taxon>
        <taxon>Pseudomonadota</taxon>
        <taxon>Alphaproteobacteria</taxon>
        <taxon>Hyphomicrobiales</taxon>
        <taxon>Phyllobacteriaceae</taxon>
        <taxon>Mesorhizobium</taxon>
    </lineage>
</organism>